<name>K9YHX0_CYASC</name>
<dbReference type="PATRIC" id="fig|292563.3.peg.488"/>
<proteinExistence type="inferred from homology"/>
<dbReference type="Proteomes" id="UP000010483">
    <property type="component" value="Chromosome"/>
</dbReference>
<accession>K9YHX0</accession>
<comment type="similarity">
    <text evidence="1">Belongs to the universal stress protein A family.</text>
</comment>
<dbReference type="InterPro" id="IPR006015">
    <property type="entry name" value="Universal_stress_UspA"/>
</dbReference>
<reference evidence="4" key="1">
    <citation type="journal article" date="2013" name="Proc. Natl. Acad. Sci. U.S.A.">
        <title>Improving the coverage of the cyanobacterial phylum using diversity-driven genome sequencing.</title>
        <authorList>
            <person name="Shih P.M."/>
            <person name="Wu D."/>
            <person name="Latifi A."/>
            <person name="Axen S.D."/>
            <person name="Fewer D.P."/>
            <person name="Talla E."/>
            <person name="Calteau A."/>
            <person name="Cai F."/>
            <person name="Tandeau de Marsac N."/>
            <person name="Rippka R."/>
            <person name="Herdman M."/>
            <person name="Sivonen K."/>
            <person name="Coursin T."/>
            <person name="Laurent T."/>
            <person name="Goodwin L."/>
            <person name="Nolan M."/>
            <person name="Davenport K.W."/>
            <person name="Han C.S."/>
            <person name="Rubin E.M."/>
            <person name="Eisen J.A."/>
            <person name="Woyke T."/>
            <person name="Gugger M."/>
            <person name="Kerfeld C.A."/>
        </authorList>
    </citation>
    <scope>NUCLEOTIDE SEQUENCE [LARGE SCALE GENOMIC DNA]</scope>
    <source>
        <strain evidence="4">ATCC 29140 / PCC 7202</strain>
    </source>
</reference>
<dbReference type="Pfam" id="PF00582">
    <property type="entry name" value="Usp"/>
    <property type="match status" value="2"/>
</dbReference>
<gene>
    <name evidence="3" type="ordered locus">Cyast_0469</name>
</gene>
<protein>
    <submittedName>
        <fullName evidence="3">UspA domain-containing protein</fullName>
    </submittedName>
</protein>
<dbReference type="InterPro" id="IPR006016">
    <property type="entry name" value="UspA"/>
</dbReference>
<dbReference type="SUPFAM" id="SSF52402">
    <property type="entry name" value="Adenine nucleotide alpha hydrolases-like"/>
    <property type="match status" value="2"/>
</dbReference>
<dbReference type="eggNOG" id="COG0589">
    <property type="taxonomic scope" value="Bacteria"/>
</dbReference>
<dbReference type="HOGENOM" id="CLU_049301_5_1_3"/>
<dbReference type="STRING" id="292563.Cyast_0469"/>
<keyword evidence="4" id="KW-1185">Reference proteome</keyword>
<sequence>MKNILLCADGSSYGENAHKYTAWIAKRLGAMVNVLSVTDNRTQSKSSQDIWNNSIGLGASDELLQKLVELEHERAKLNHLRAKVILDQTKEMLEQEGVESVNCLHKTGFLAECIKDMEEKADLIVLGKRGENAEYHSPYLGANLERIVRSITKPCFVFPRDYINIDRVLIAYDGSATGDKILQFLIDFPFMKDLEVHLLMVSKTAKNQEGVSKLEKGSRLLKNAGFNVQSLFLSGEAEGVISSYIDINQINLLIMGAYGHSRIRNLIIGSTTIQLLRNTSVPALLFR</sequence>
<feature type="domain" description="UspA" evidence="2">
    <location>
        <begin position="1"/>
        <end position="158"/>
    </location>
</feature>
<dbReference type="EMBL" id="CP003940">
    <property type="protein sequence ID" value="AFZ46449.1"/>
    <property type="molecule type" value="Genomic_DNA"/>
</dbReference>
<feature type="domain" description="UspA" evidence="2">
    <location>
        <begin position="165"/>
        <end position="287"/>
    </location>
</feature>
<dbReference type="PANTHER" id="PTHR46268:SF6">
    <property type="entry name" value="UNIVERSAL STRESS PROTEIN UP12"/>
    <property type="match status" value="1"/>
</dbReference>
<dbReference type="CDD" id="cd00293">
    <property type="entry name" value="USP-like"/>
    <property type="match status" value="2"/>
</dbReference>
<dbReference type="Gene3D" id="3.40.50.12370">
    <property type="match status" value="1"/>
</dbReference>
<organism evidence="3 4">
    <name type="scientific">Cyanobacterium stanieri (strain ATCC 29140 / PCC 7202)</name>
    <dbReference type="NCBI Taxonomy" id="292563"/>
    <lineage>
        <taxon>Bacteria</taxon>
        <taxon>Bacillati</taxon>
        <taxon>Cyanobacteriota</taxon>
        <taxon>Cyanophyceae</taxon>
        <taxon>Oscillatoriophycideae</taxon>
        <taxon>Chroococcales</taxon>
        <taxon>Geminocystaceae</taxon>
        <taxon>Cyanobacterium</taxon>
    </lineage>
</organism>
<evidence type="ECO:0000313" key="4">
    <source>
        <dbReference type="Proteomes" id="UP000010483"/>
    </source>
</evidence>
<dbReference type="AlphaFoldDB" id="K9YHX0"/>
<evidence type="ECO:0000259" key="2">
    <source>
        <dbReference type="Pfam" id="PF00582"/>
    </source>
</evidence>
<dbReference type="BioCyc" id="CSTA292563:G1353-473-MONOMER"/>
<dbReference type="PRINTS" id="PR01438">
    <property type="entry name" value="UNVRSLSTRESS"/>
</dbReference>
<dbReference type="KEGG" id="csn:Cyast_0469"/>
<evidence type="ECO:0000256" key="1">
    <source>
        <dbReference type="ARBA" id="ARBA00008791"/>
    </source>
</evidence>
<dbReference type="PANTHER" id="PTHR46268">
    <property type="entry name" value="STRESS RESPONSE PROTEIN NHAX"/>
    <property type="match status" value="1"/>
</dbReference>
<evidence type="ECO:0000313" key="3">
    <source>
        <dbReference type="EMBL" id="AFZ46449.1"/>
    </source>
</evidence>